<dbReference type="EMBL" id="AEIU01000042">
    <property type="protein sequence ID" value="EFP97899.1"/>
    <property type="molecule type" value="Genomic_DNA"/>
</dbReference>
<name>E3BGB9_9VIBR</name>
<proteinExistence type="predicted"/>
<evidence type="ECO:0008006" key="3">
    <source>
        <dbReference type="Google" id="ProtNLM"/>
    </source>
</evidence>
<keyword evidence="2" id="KW-1185">Reference proteome</keyword>
<feature type="non-terminal residue" evidence="1">
    <location>
        <position position="1"/>
    </location>
</feature>
<sequence>GAKAFNQPIGNWDTSKVAYMV</sequence>
<dbReference type="Proteomes" id="UP000002943">
    <property type="component" value="Unassembled WGS sequence"/>
</dbReference>
<dbReference type="AlphaFoldDB" id="E3BGB9"/>
<accession>E3BGB9</accession>
<evidence type="ECO:0000313" key="1">
    <source>
        <dbReference type="EMBL" id="EFP97899.1"/>
    </source>
</evidence>
<organism evidence="1 2">
    <name type="scientific">Vibrio caribbeanicus ATCC BAA-2122</name>
    <dbReference type="NCBI Taxonomy" id="796620"/>
    <lineage>
        <taxon>Bacteria</taxon>
        <taxon>Pseudomonadati</taxon>
        <taxon>Pseudomonadota</taxon>
        <taxon>Gammaproteobacteria</taxon>
        <taxon>Vibrionales</taxon>
        <taxon>Vibrionaceae</taxon>
        <taxon>Vibrio</taxon>
    </lineage>
</organism>
<comment type="caution">
    <text evidence="1">The sequence shown here is derived from an EMBL/GenBank/DDBJ whole genome shotgun (WGS) entry which is preliminary data.</text>
</comment>
<evidence type="ECO:0000313" key="2">
    <source>
        <dbReference type="Proteomes" id="UP000002943"/>
    </source>
</evidence>
<protein>
    <recommendedName>
        <fullName evidence="3">BspA family leucine-rich repeat surface protein</fullName>
    </recommendedName>
</protein>
<gene>
    <name evidence="1" type="ORF">VIBC2010_14594</name>
</gene>
<reference evidence="1 2" key="1">
    <citation type="journal article" date="2012" name="Int. J. Syst. Evol. Microbiol.">
        <title>Vibrio caribbeanicus sp. nov., isolated from the marine sponge Scleritoderma cyanea.</title>
        <authorList>
            <person name="Hoffmann M."/>
            <person name="Monday S.R."/>
            <person name="Allard M.W."/>
            <person name="Strain E.A."/>
            <person name="Whittaker P."/>
            <person name="Naum M."/>
            <person name="McCarthy P.J."/>
            <person name="Lopez J.V."/>
            <person name="Fischer M."/>
            <person name="Brown E.W."/>
        </authorList>
    </citation>
    <scope>NUCLEOTIDE SEQUENCE [LARGE SCALE GENOMIC DNA]</scope>
    <source>
        <strain evidence="1 2">ATCC BAA-2122</strain>
    </source>
</reference>